<comment type="caution">
    <text evidence="2">The sequence shown here is derived from an EMBL/GenBank/DDBJ whole genome shotgun (WGS) entry which is preliminary data.</text>
</comment>
<dbReference type="OrthoDB" id="743079at2"/>
<evidence type="ECO:0000313" key="3">
    <source>
        <dbReference type="Proteomes" id="UP000321367"/>
    </source>
</evidence>
<evidence type="ECO:0000313" key="2">
    <source>
        <dbReference type="EMBL" id="TXD91743.1"/>
    </source>
</evidence>
<protein>
    <submittedName>
        <fullName evidence="2">Redoxin domain-containing protein</fullName>
    </submittedName>
</protein>
<feature type="domain" description="Thioredoxin" evidence="1">
    <location>
        <begin position="312"/>
        <end position="452"/>
    </location>
</feature>
<name>A0A5C6ZQ98_9FLAO</name>
<dbReference type="InterPro" id="IPR013766">
    <property type="entry name" value="Thioredoxin_domain"/>
</dbReference>
<dbReference type="EMBL" id="VORY01000035">
    <property type="protein sequence ID" value="TXD91743.1"/>
    <property type="molecule type" value="Genomic_DNA"/>
</dbReference>
<dbReference type="InterPro" id="IPR013740">
    <property type="entry name" value="Redoxin"/>
</dbReference>
<gene>
    <name evidence="2" type="ORF">ES724_16035</name>
</gene>
<dbReference type="InterPro" id="IPR036249">
    <property type="entry name" value="Thioredoxin-like_sf"/>
</dbReference>
<proteinExistence type="predicted"/>
<organism evidence="2 3">
    <name type="scientific">Gillisia hiemivivida</name>
    <dbReference type="NCBI Taxonomy" id="291190"/>
    <lineage>
        <taxon>Bacteria</taxon>
        <taxon>Pseudomonadati</taxon>
        <taxon>Bacteroidota</taxon>
        <taxon>Flavobacteriia</taxon>
        <taxon>Flavobacteriales</taxon>
        <taxon>Flavobacteriaceae</taxon>
        <taxon>Gillisia</taxon>
    </lineage>
</organism>
<dbReference type="SUPFAM" id="SSF52833">
    <property type="entry name" value="Thioredoxin-like"/>
    <property type="match status" value="1"/>
</dbReference>
<reference evidence="2 3" key="1">
    <citation type="submission" date="2019-08" db="EMBL/GenBank/DDBJ databases">
        <title>Genome sequence of Gillisia hiemivivida IC154 (type strain).</title>
        <authorList>
            <person name="Bowman J.P."/>
        </authorList>
    </citation>
    <scope>NUCLEOTIDE SEQUENCE [LARGE SCALE GENOMIC DNA]</scope>
    <source>
        <strain evidence="2 3">IC154</strain>
    </source>
</reference>
<dbReference type="CDD" id="cd02966">
    <property type="entry name" value="TlpA_like_family"/>
    <property type="match status" value="1"/>
</dbReference>
<dbReference type="Gene3D" id="3.40.30.10">
    <property type="entry name" value="Glutaredoxin"/>
    <property type="match status" value="1"/>
</dbReference>
<dbReference type="Proteomes" id="UP000321367">
    <property type="component" value="Unassembled WGS sequence"/>
</dbReference>
<dbReference type="PANTHER" id="PTHR42852:SF13">
    <property type="entry name" value="PROTEIN DIPZ"/>
    <property type="match status" value="1"/>
</dbReference>
<dbReference type="Pfam" id="PF08534">
    <property type="entry name" value="Redoxin"/>
    <property type="match status" value="1"/>
</dbReference>
<keyword evidence="3" id="KW-1185">Reference proteome</keyword>
<dbReference type="PANTHER" id="PTHR42852">
    <property type="entry name" value="THIOL:DISULFIDE INTERCHANGE PROTEIN DSBE"/>
    <property type="match status" value="1"/>
</dbReference>
<accession>A0A5C6ZQ98</accession>
<dbReference type="RefSeq" id="WP_146934896.1">
    <property type="nucleotide sequence ID" value="NZ_CBCSHZ010000033.1"/>
</dbReference>
<dbReference type="GO" id="GO:0016491">
    <property type="term" value="F:oxidoreductase activity"/>
    <property type="evidence" value="ECO:0007669"/>
    <property type="project" value="InterPro"/>
</dbReference>
<dbReference type="AlphaFoldDB" id="A0A5C6ZQ98"/>
<dbReference type="PROSITE" id="PS51352">
    <property type="entry name" value="THIOREDOXIN_2"/>
    <property type="match status" value="1"/>
</dbReference>
<evidence type="ECO:0000259" key="1">
    <source>
        <dbReference type="PROSITE" id="PS51352"/>
    </source>
</evidence>
<sequence>MRFFLLLLLTICLTSCQKESQVDPKIILSGKVEPGEAGFLRLETSARFKYHNQPELKLDLQVQKDGSFRDTIEIKEGHYILQTGNNEVNLYLKPGDDLQLKLNNGNISYDGEGAKENTYIKERDSLIAVVGGNNFYQYFSKLPEEEFLQYANSLEEQRLEVINRHGEMDLHLQKTERLWANVEKAHKFYNYSFTRETVETSYVASKEYPDPLAELDLNDEDLLHVGLFPMLIYSHFGNIASDNGMEEWEYIVKDSFPITNSEIREVAFYTTAVFSMKSFEKLDEFYQKSQEFIQDKKLKEVITKQYLALKELSPGKPAPNFTLRNMKDEPVSLIDFKGNFVYLDFWASWCKPCIEEIPAFKKLQKKYKNDKIFFVSIGIESNKESIQRLIEKHELNGIHLFDPSKEKELKDAYSVSGIPHYVLIDKLGSIIESFAMKPSDPQLYNQIDNLLE</sequence>
<dbReference type="InterPro" id="IPR050553">
    <property type="entry name" value="Thioredoxin_ResA/DsbE_sf"/>
</dbReference>